<feature type="transmembrane region" description="Helical" evidence="1">
    <location>
        <begin position="47"/>
        <end position="67"/>
    </location>
</feature>
<dbReference type="EMBL" id="CABPRZ010000043">
    <property type="protein sequence ID" value="VVE59512.1"/>
    <property type="molecule type" value="Genomic_DNA"/>
</dbReference>
<keyword evidence="3" id="KW-1185">Reference proteome</keyword>
<evidence type="ECO:0008006" key="4">
    <source>
        <dbReference type="Google" id="ProtNLM"/>
    </source>
</evidence>
<sequence length="579" mass="62306">MHLQLSYSMRLGAVRAGRLPAARADVRHTASAALLVRGWTWFRERQCLVHWAVALAGLLYAATAPALTGAEVAQVLNTRYQSTAGACAVGKPAYYCSGVLIRALPGGDARNFWQHDPTDRGLGSVPFAYLRADLGTNALAASAGFVLADSLTAIGQEKPFHVRCAYPFDTAFTATLPDHGCDLLSGPAAQADPSSCAAHGVTDAASWVTHFQQQGASDSRQCSLSAADVLQFKASLVAHEAVSADWSQKPNALLVEAWDDTAPAALAIQALFYDISHGGQLSQAQRYQLQYFNATRQWLPIVKLFFGDDGKAIFGFDDRDQLDIGHEVAARIARRYADTAKACPDGSASFNCNGVLIRGTGYGAAFHSWNPSPNSVTRNGVSFSYLRADIGIRALVGREGLIMREFAAPVAHPLTLRCSFPVNAGTSSRPESCYKTGDNRFCHEYGVVDVESWQRLHGSVGLCPFYPNAPYFQLGASDARIVYGGGNYTAHNEIIIAAWPQDIPTQLPIDTLYYIGSGLPGAQHIQKDYMNTTGRFIPILKVDLTQTGAPMFTYSPDDQGTAMLGTIPAPADVVEGPYD</sequence>
<proteinExistence type="predicted"/>
<dbReference type="OrthoDB" id="8934365at2"/>
<keyword evidence="1" id="KW-0812">Transmembrane</keyword>
<keyword evidence="1" id="KW-0472">Membrane</keyword>
<name>A0A5E4ZG90_9BURK</name>
<organism evidence="2 3">
    <name type="scientific">Pandoraea terrae</name>
    <dbReference type="NCBI Taxonomy" id="1537710"/>
    <lineage>
        <taxon>Bacteria</taxon>
        <taxon>Pseudomonadati</taxon>
        <taxon>Pseudomonadota</taxon>
        <taxon>Betaproteobacteria</taxon>
        <taxon>Burkholderiales</taxon>
        <taxon>Burkholderiaceae</taxon>
        <taxon>Pandoraea</taxon>
    </lineage>
</organism>
<dbReference type="RefSeq" id="WP_150700196.1">
    <property type="nucleotide sequence ID" value="NZ_CABPRZ010000043.1"/>
</dbReference>
<evidence type="ECO:0000256" key="1">
    <source>
        <dbReference type="SAM" id="Phobius"/>
    </source>
</evidence>
<gene>
    <name evidence="2" type="ORF">PTE30175_05486</name>
</gene>
<reference evidence="2 3" key="1">
    <citation type="submission" date="2019-08" db="EMBL/GenBank/DDBJ databases">
        <authorList>
            <person name="Peeters C."/>
        </authorList>
    </citation>
    <scope>NUCLEOTIDE SEQUENCE [LARGE SCALE GENOMIC DNA]</scope>
    <source>
        <strain evidence="2 3">LMG 30175</strain>
    </source>
</reference>
<protein>
    <recommendedName>
        <fullName evidence="4">Halovibrin</fullName>
    </recommendedName>
</protein>
<accession>A0A5E4ZG90</accession>
<dbReference type="AlphaFoldDB" id="A0A5E4ZG90"/>
<dbReference type="Proteomes" id="UP000414233">
    <property type="component" value="Unassembled WGS sequence"/>
</dbReference>
<keyword evidence="1" id="KW-1133">Transmembrane helix</keyword>
<evidence type="ECO:0000313" key="2">
    <source>
        <dbReference type="EMBL" id="VVE59512.1"/>
    </source>
</evidence>
<evidence type="ECO:0000313" key="3">
    <source>
        <dbReference type="Proteomes" id="UP000414233"/>
    </source>
</evidence>